<name>A0A8S4N3U9_OWEFU</name>
<organism evidence="2 3">
    <name type="scientific">Owenia fusiformis</name>
    <name type="common">Polychaete worm</name>
    <dbReference type="NCBI Taxonomy" id="6347"/>
    <lineage>
        <taxon>Eukaryota</taxon>
        <taxon>Metazoa</taxon>
        <taxon>Spiralia</taxon>
        <taxon>Lophotrochozoa</taxon>
        <taxon>Annelida</taxon>
        <taxon>Polychaeta</taxon>
        <taxon>Sedentaria</taxon>
        <taxon>Canalipalpata</taxon>
        <taxon>Sabellida</taxon>
        <taxon>Oweniida</taxon>
        <taxon>Oweniidae</taxon>
        <taxon>Owenia</taxon>
    </lineage>
</organism>
<keyword evidence="3" id="KW-1185">Reference proteome</keyword>
<dbReference type="AlphaFoldDB" id="A0A8S4N3U9"/>
<reference evidence="2" key="1">
    <citation type="submission" date="2022-03" db="EMBL/GenBank/DDBJ databases">
        <authorList>
            <person name="Martin C."/>
        </authorList>
    </citation>
    <scope>NUCLEOTIDE SEQUENCE</scope>
</reference>
<evidence type="ECO:0000313" key="2">
    <source>
        <dbReference type="EMBL" id="CAH1775878.1"/>
    </source>
</evidence>
<evidence type="ECO:0000313" key="3">
    <source>
        <dbReference type="Proteomes" id="UP000749559"/>
    </source>
</evidence>
<dbReference type="EMBL" id="CAIIXF020000001">
    <property type="protein sequence ID" value="CAH1775878.1"/>
    <property type="molecule type" value="Genomic_DNA"/>
</dbReference>
<keyword evidence="1" id="KW-0732">Signal</keyword>
<feature type="chain" id="PRO_5035840490" evidence="1">
    <location>
        <begin position="18"/>
        <end position="158"/>
    </location>
</feature>
<proteinExistence type="predicted"/>
<accession>A0A8S4N3U9</accession>
<evidence type="ECO:0000256" key="1">
    <source>
        <dbReference type="SAM" id="SignalP"/>
    </source>
</evidence>
<dbReference type="Proteomes" id="UP000749559">
    <property type="component" value="Unassembled WGS sequence"/>
</dbReference>
<protein>
    <submittedName>
        <fullName evidence="2">Uncharacterized protein</fullName>
    </submittedName>
</protein>
<sequence length="158" mass="18352">MVTGGMPILLTLLLSLGNDPSAKLKSKTIQLSENAHDSPTNFETSLVAQTDAKGERTQMDPTLFLIMDNYKKWYRTKERVEAYFNRFVGLERNNLNFNFQVPSKKDRTFTHCFEVCNFCRKEMPSYIHALCEQECRNPRDIVKENYYLCADRLPSVIP</sequence>
<comment type="caution">
    <text evidence="2">The sequence shown here is derived from an EMBL/GenBank/DDBJ whole genome shotgun (WGS) entry which is preliminary data.</text>
</comment>
<feature type="signal peptide" evidence="1">
    <location>
        <begin position="1"/>
        <end position="17"/>
    </location>
</feature>
<gene>
    <name evidence="2" type="ORF">OFUS_LOCUS3122</name>
</gene>